<organism evidence="2 3">
    <name type="scientific">Paludibacter jiangxiensis</name>
    <dbReference type="NCBI Taxonomy" id="681398"/>
    <lineage>
        <taxon>Bacteria</taxon>
        <taxon>Pseudomonadati</taxon>
        <taxon>Bacteroidota</taxon>
        <taxon>Bacteroidia</taxon>
        <taxon>Bacteroidales</taxon>
        <taxon>Paludibacteraceae</taxon>
        <taxon>Paludibacter</taxon>
    </lineage>
</organism>
<dbReference type="GO" id="GO:0016746">
    <property type="term" value="F:acyltransferase activity"/>
    <property type="evidence" value="ECO:0007669"/>
    <property type="project" value="UniProtKB-KW"/>
</dbReference>
<keyword evidence="3" id="KW-1185">Reference proteome</keyword>
<dbReference type="EMBL" id="BDCR01000001">
    <property type="protein sequence ID" value="GAT62067.1"/>
    <property type="molecule type" value="Genomic_DNA"/>
</dbReference>
<keyword evidence="2" id="KW-0808">Transferase</keyword>
<dbReference type="AlphaFoldDB" id="A0A161LDL1"/>
<dbReference type="InterPro" id="IPR045746">
    <property type="entry name" value="ACT14924-like_Acyltransf_dom"/>
</dbReference>
<comment type="caution">
    <text evidence="2">The sequence shown here is derived from an EMBL/GenBank/DDBJ whole genome shotgun (WGS) entry which is preliminary data.</text>
</comment>
<dbReference type="RefSeq" id="WP_153802470.1">
    <property type="nucleotide sequence ID" value="NZ_BDCR01000001.1"/>
</dbReference>
<feature type="domain" description="Phospholipid/glycerol acyltransferase" evidence="1">
    <location>
        <begin position="81"/>
        <end position="203"/>
    </location>
</feature>
<protein>
    <submittedName>
        <fullName evidence="2">Acyltransferase</fullName>
    </submittedName>
</protein>
<dbReference type="CDD" id="cd07986">
    <property type="entry name" value="LPLAT_ACT14924-like"/>
    <property type="match status" value="1"/>
</dbReference>
<dbReference type="SMART" id="SM00563">
    <property type="entry name" value="PlsC"/>
    <property type="match status" value="1"/>
</dbReference>
<dbReference type="Proteomes" id="UP000076586">
    <property type="component" value="Unassembled WGS sequence"/>
</dbReference>
<evidence type="ECO:0000313" key="3">
    <source>
        <dbReference type="Proteomes" id="UP000076586"/>
    </source>
</evidence>
<accession>A0A161LDL1</accession>
<name>A0A161LDL1_9BACT</name>
<dbReference type="Pfam" id="PF19576">
    <property type="entry name" value="Acyltransf_2"/>
    <property type="match status" value="1"/>
</dbReference>
<proteinExistence type="predicted"/>
<dbReference type="SUPFAM" id="SSF69593">
    <property type="entry name" value="Glycerol-3-phosphate (1)-acyltransferase"/>
    <property type="match status" value="1"/>
</dbReference>
<sequence>MISFEEFSSQIPVFRTLIGRPLGKMVYNILGLGKVHRVYEAAKNNSSDGNGFIDEVYRLFGVETVVENPEALKYFTENEKFVTVSNHPYGTYDGMSLVRVISSVRPDIKGITNFLLSKVEPISHHFIPVNPFEKSTSNRSSLPGLRVAMNHLNEGHPLFFFPSGQVSKIVKWFRIGDREWQLPTVKLIQKSGVPVIPVYFEGHNSWRFLLIGLIHPILRTAFIPAELNNKKGKKIRLRIGEPITVEEQKQYKKPEDFGKFLYRKTYELKQQ</sequence>
<dbReference type="STRING" id="681398.PJIAN_1657"/>
<gene>
    <name evidence="2" type="ORF">PJIAN_1657</name>
</gene>
<dbReference type="OrthoDB" id="1113830at2"/>
<evidence type="ECO:0000313" key="2">
    <source>
        <dbReference type="EMBL" id="GAT62067.1"/>
    </source>
</evidence>
<evidence type="ECO:0000259" key="1">
    <source>
        <dbReference type="SMART" id="SM00563"/>
    </source>
</evidence>
<reference evidence="3" key="1">
    <citation type="submission" date="2016-04" db="EMBL/GenBank/DDBJ databases">
        <title>Draft genome sequence of Paludibacter jiangxiensis strain NM7.</title>
        <authorList>
            <person name="Qiu Y."/>
            <person name="Matsuura N."/>
            <person name="Ohashi A."/>
            <person name="Tourlousse M.D."/>
            <person name="Sekiguchi Y."/>
        </authorList>
    </citation>
    <scope>NUCLEOTIDE SEQUENCE [LARGE SCALE GENOMIC DNA]</scope>
    <source>
        <strain evidence="3">NM7</strain>
    </source>
</reference>
<keyword evidence="2" id="KW-0012">Acyltransferase</keyword>
<dbReference type="InterPro" id="IPR002123">
    <property type="entry name" value="Plipid/glycerol_acylTrfase"/>
</dbReference>
<reference evidence="3" key="2">
    <citation type="journal article" date="2017" name="Genome Announc.">
        <title>Draft genome sequence of Paludibacter jiangxiensis NM7(T), a propionate-producing fermentative bacterium.</title>
        <authorList>
            <person name="Qiu Y.-L."/>
            <person name="Tourlousse D.M."/>
            <person name="Matsuura N."/>
            <person name="Ohashi A."/>
            <person name="Sekiguchi Y."/>
        </authorList>
    </citation>
    <scope>NUCLEOTIDE SEQUENCE [LARGE SCALE GENOMIC DNA]</scope>
    <source>
        <strain evidence="3">NM7</strain>
    </source>
</reference>